<sequence length="492" mass="54811">METISTIQLKNIKHKNILMFTTYMIALTLGVLESLVLKDSRATLNYGIQWAAMLIVFLLFQVFLKKYKIYPYITVILAYLFLGYAIITFHGGITLMIMVFFLAIFSAVQFNLVLFSIGYLVGLLEMVYILFKGTLNESVLKDNAPTILLSYVLAGIILTVLIYLNKKQDEKLRTLLAAANMDAENKEKQKNHMSQTVKNVLENVERITEKLQTNMISQEEVKLAIGEISAGSVNQSEQISDISHRSQVTFESMRVLNKVTSELNSEVEEANRTALEGETTVNQLSLEMSDVIDIVGELKKTFTILTKKIEETNTFADSIKSISEQTNLLALNASIEAARAGEAGRGFSVVADEIRKLAEVTNGTAEKITRNLSELNESNSTAHHKMDASSSKILSTVESSVQVADYFRKLAKVLTKMEGRFVEFDALSQEVTAHSTEVEVSTTELAAIIEEASASLEQISAAVESLTEDSRSISEQLLESSQRMETIRKEFL</sequence>
<dbReference type="SMART" id="SM00283">
    <property type="entry name" value="MA"/>
    <property type="match status" value="1"/>
</dbReference>
<evidence type="ECO:0000313" key="8">
    <source>
        <dbReference type="Proteomes" id="UP001341444"/>
    </source>
</evidence>
<dbReference type="PANTHER" id="PTHR32089:SF112">
    <property type="entry name" value="LYSOZYME-LIKE PROTEIN-RELATED"/>
    <property type="match status" value="1"/>
</dbReference>
<comment type="similarity">
    <text evidence="2">Belongs to the methyl-accepting chemotaxis (MCP) protein family.</text>
</comment>
<feature type="coiled-coil region" evidence="4">
    <location>
        <begin position="176"/>
        <end position="203"/>
    </location>
</feature>
<feature type="transmembrane region" description="Helical" evidence="5">
    <location>
        <begin position="17"/>
        <end position="37"/>
    </location>
</feature>
<dbReference type="SUPFAM" id="SSF58104">
    <property type="entry name" value="Methyl-accepting chemotaxis protein (MCP) signaling domain"/>
    <property type="match status" value="1"/>
</dbReference>
<keyword evidence="4" id="KW-0175">Coiled coil</keyword>
<evidence type="ECO:0000259" key="6">
    <source>
        <dbReference type="PROSITE" id="PS50111"/>
    </source>
</evidence>
<name>A0ABU6MMV4_9BACI</name>
<evidence type="ECO:0000256" key="5">
    <source>
        <dbReference type="SAM" id="Phobius"/>
    </source>
</evidence>
<keyword evidence="5" id="KW-0472">Membrane</keyword>
<feature type="transmembrane region" description="Helical" evidence="5">
    <location>
        <begin position="44"/>
        <end position="64"/>
    </location>
</feature>
<feature type="transmembrane region" description="Helical" evidence="5">
    <location>
        <begin position="143"/>
        <end position="164"/>
    </location>
</feature>
<protein>
    <submittedName>
        <fullName evidence="7">Methyl-accepting chemotaxis protein</fullName>
    </submittedName>
</protein>
<dbReference type="RefSeq" id="WP_066269420.1">
    <property type="nucleotide sequence ID" value="NZ_JARMAB010000047.1"/>
</dbReference>
<feature type="domain" description="Methyl-accepting transducer" evidence="6">
    <location>
        <begin position="210"/>
        <end position="460"/>
    </location>
</feature>
<accession>A0ABU6MMV4</accession>
<dbReference type="PROSITE" id="PS50111">
    <property type="entry name" value="CHEMOTAXIS_TRANSDUC_2"/>
    <property type="match status" value="1"/>
</dbReference>
<dbReference type="PANTHER" id="PTHR32089">
    <property type="entry name" value="METHYL-ACCEPTING CHEMOTAXIS PROTEIN MCPB"/>
    <property type="match status" value="1"/>
</dbReference>
<proteinExistence type="inferred from homology"/>
<keyword evidence="5" id="KW-0812">Transmembrane</keyword>
<comment type="caution">
    <text evidence="7">The sequence shown here is derived from an EMBL/GenBank/DDBJ whole genome shotgun (WGS) entry which is preliminary data.</text>
</comment>
<evidence type="ECO:0000256" key="3">
    <source>
        <dbReference type="PROSITE-ProRule" id="PRU00284"/>
    </source>
</evidence>
<dbReference type="PRINTS" id="PR00260">
    <property type="entry name" value="CHEMTRNSDUCR"/>
</dbReference>
<dbReference type="InterPro" id="IPR004089">
    <property type="entry name" value="MCPsignal_dom"/>
</dbReference>
<dbReference type="Gene3D" id="1.10.287.950">
    <property type="entry name" value="Methyl-accepting chemotaxis protein"/>
    <property type="match status" value="1"/>
</dbReference>
<evidence type="ECO:0000256" key="2">
    <source>
        <dbReference type="ARBA" id="ARBA00029447"/>
    </source>
</evidence>
<evidence type="ECO:0000313" key="7">
    <source>
        <dbReference type="EMBL" id="MED1206035.1"/>
    </source>
</evidence>
<dbReference type="EMBL" id="JARMAB010000047">
    <property type="protein sequence ID" value="MED1206035.1"/>
    <property type="molecule type" value="Genomic_DNA"/>
</dbReference>
<reference evidence="7 8" key="1">
    <citation type="submission" date="2023-03" db="EMBL/GenBank/DDBJ databases">
        <title>Bacillus Genome Sequencing.</title>
        <authorList>
            <person name="Dunlap C."/>
        </authorList>
    </citation>
    <scope>NUCLEOTIDE SEQUENCE [LARGE SCALE GENOMIC DNA]</scope>
    <source>
        <strain evidence="7 8">B-23453</strain>
    </source>
</reference>
<organism evidence="7 8">
    <name type="scientific">Heyndrickxia acidicola</name>
    <dbReference type="NCBI Taxonomy" id="209389"/>
    <lineage>
        <taxon>Bacteria</taxon>
        <taxon>Bacillati</taxon>
        <taxon>Bacillota</taxon>
        <taxon>Bacilli</taxon>
        <taxon>Bacillales</taxon>
        <taxon>Bacillaceae</taxon>
        <taxon>Heyndrickxia</taxon>
    </lineage>
</organism>
<dbReference type="InterPro" id="IPR004090">
    <property type="entry name" value="Chemotax_Me-accpt_rcpt"/>
</dbReference>
<keyword evidence="1 3" id="KW-0807">Transducer</keyword>
<feature type="transmembrane region" description="Helical" evidence="5">
    <location>
        <begin position="76"/>
        <end position="105"/>
    </location>
</feature>
<feature type="transmembrane region" description="Helical" evidence="5">
    <location>
        <begin position="112"/>
        <end position="131"/>
    </location>
</feature>
<evidence type="ECO:0000256" key="4">
    <source>
        <dbReference type="SAM" id="Coils"/>
    </source>
</evidence>
<keyword evidence="8" id="KW-1185">Reference proteome</keyword>
<gene>
    <name evidence="7" type="ORF">P4T90_23695</name>
</gene>
<dbReference type="Pfam" id="PF00015">
    <property type="entry name" value="MCPsignal"/>
    <property type="match status" value="1"/>
</dbReference>
<keyword evidence="5" id="KW-1133">Transmembrane helix</keyword>
<dbReference type="Proteomes" id="UP001341444">
    <property type="component" value="Unassembled WGS sequence"/>
</dbReference>
<evidence type="ECO:0000256" key="1">
    <source>
        <dbReference type="ARBA" id="ARBA00023224"/>
    </source>
</evidence>